<accession>A0A0J7JWV3</accession>
<comment type="caution">
    <text evidence="1">The sequence shown here is derived from an EMBL/GenBank/DDBJ whole genome shotgun (WGS) entry which is preliminary data.</text>
</comment>
<keyword evidence="2" id="KW-1185">Reference proteome</keyword>
<reference evidence="1 2" key="1">
    <citation type="submission" date="2015-04" db="EMBL/GenBank/DDBJ databases">
        <title>Lasius niger genome sequencing.</title>
        <authorList>
            <person name="Konorov E.A."/>
            <person name="Nikitin M.A."/>
            <person name="Kirill M.V."/>
            <person name="Chang P."/>
        </authorList>
    </citation>
    <scope>NUCLEOTIDE SEQUENCE [LARGE SCALE GENOMIC DNA]</scope>
    <source>
        <tissue evidence="1">Whole</tissue>
    </source>
</reference>
<dbReference type="Proteomes" id="UP000036403">
    <property type="component" value="Unassembled WGS sequence"/>
</dbReference>
<sequence length="96" mass="11149">MKLVTAMEKKDSQNSRFGDLYRMFMLDYENLQHMEVVHEPSERTERNTCYLLHHGVLKESSTTTKLRVVFNSSQRTRSGESLNAQFLIGANLLPEL</sequence>
<protein>
    <submittedName>
        <fullName evidence="1">Uncharacterized protein</fullName>
    </submittedName>
</protein>
<proteinExistence type="predicted"/>
<name>A0A0J7JWV3_LASNI</name>
<dbReference type="PaxDb" id="67767-A0A0J7JWV3"/>
<evidence type="ECO:0000313" key="2">
    <source>
        <dbReference type="Proteomes" id="UP000036403"/>
    </source>
</evidence>
<dbReference type="EMBL" id="LBMM01025829">
    <property type="protein sequence ID" value="KMQ82396.1"/>
    <property type="molecule type" value="Genomic_DNA"/>
</dbReference>
<gene>
    <name evidence="1" type="ORF">RF55_23145</name>
</gene>
<evidence type="ECO:0000313" key="1">
    <source>
        <dbReference type="EMBL" id="KMQ82396.1"/>
    </source>
</evidence>
<dbReference type="OrthoDB" id="5920040at2759"/>
<dbReference type="AlphaFoldDB" id="A0A0J7JWV3"/>
<organism evidence="1 2">
    <name type="scientific">Lasius niger</name>
    <name type="common">Black garden ant</name>
    <dbReference type="NCBI Taxonomy" id="67767"/>
    <lineage>
        <taxon>Eukaryota</taxon>
        <taxon>Metazoa</taxon>
        <taxon>Ecdysozoa</taxon>
        <taxon>Arthropoda</taxon>
        <taxon>Hexapoda</taxon>
        <taxon>Insecta</taxon>
        <taxon>Pterygota</taxon>
        <taxon>Neoptera</taxon>
        <taxon>Endopterygota</taxon>
        <taxon>Hymenoptera</taxon>
        <taxon>Apocrita</taxon>
        <taxon>Aculeata</taxon>
        <taxon>Formicoidea</taxon>
        <taxon>Formicidae</taxon>
        <taxon>Formicinae</taxon>
        <taxon>Lasius</taxon>
        <taxon>Lasius</taxon>
    </lineage>
</organism>